<dbReference type="SUPFAM" id="SSF46689">
    <property type="entry name" value="Homeodomain-like"/>
    <property type="match status" value="2"/>
</dbReference>
<keyword evidence="4" id="KW-0804">Transcription</keyword>
<dbReference type="GO" id="GO:0003677">
    <property type="term" value="F:DNA binding"/>
    <property type="evidence" value="ECO:0007669"/>
    <property type="project" value="UniProtKB-KW"/>
</dbReference>
<dbReference type="PANTHER" id="PTHR12802">
    <property type="entry name" value="SWI/SNF COMPLEX-RELATED"/>
    <property type="match status" value="1"/>
</dbReference>
<dbReference type="Proteomes" id="UP000238479">
    <property type="component" value="Chromosome 5"/>
</dbReference>
<keyword evidence="1" id="KW-0217">Developmental protein</keyword>
<dbReference type="InterPro" id="IPR001005">
    <property type="entry name" value="SANT/Myb"/>
</dbReference>
<dbReference type="InterPro" id="IPR036388">
    <property type="entry name" value="WH-like_DNA-bd_sf"/>
</dbReference>
<dbReference type="SMART" id="SM00717">
    <property type="entry name" value="SANT"/>
    <property type="match status" value="1"/>
</dbReference>
<dbReference type="PROSITE" id="PS50934">
    <property type="entry name" value="SWIRM"/>
    <property type="match status" value="1"/>
</dbReference>
<keyword evidence="5" id="KW-0539">Nucleus</keyword>
<dbReference type="Gene3D" id="1.10.10.10">
    <property type="entry name" value="Winged helix-like DNA-binding domain superfamily/Winged helix DNA-binding domain"/>
    <property type="match status" value="1"/>
</dbReference>
<keyword evidence="12" id="KW-1185">Reference proteome</keyword>
<evidence type="ECO:0000313" key="11">
    <source>
        <dbReference type="EMBL" id="PRQ28471.1"/>
    </source>
</evidence>
<evidence type="ECO:0000256" key="1">
    <source>
        <dbReference type="ARBA" id="ARBA00022473"/>
    </source>
</evidence>
<dbReference type="InterPro" id="IPR017884">
    <property type="entry name" value="SANT_dom"/>
</dbReference>
<evidence type="ECO:0000256" key="2">
    <source>
        <dbReference type="ARBA" id="ARBA00023015"/>
    </source>
</evidence>
<comment type="caution">
    <text evidence="11">The sequence shown here is derived from an EMBL/GenBank/DDBJ whole genome shotgun (WGS) entry which is preliminary data.</text>
</comment>
<dbReference type="EMBL" id="PDCK01000043">
    <property type="protein sequence ID" value="PRQ28471.1"/>
    <property type="molecule type" value="Genomic_DNA"/>
</dbReference>
<dbReference type="OMA" id="RTCNGCK"/>
<dbReference type="Pfam" id="PF16495">
    <property type="entry name" value="SWIRM-assoc_1"/>
    <property type="match status" value="1"/>
</dbReference>
<dbReference type="InterPro" id="IPR007526">
    <property type="entry name" value="SWIRM"/>
</dbReference>
<feature type="domain" description="SANT" evidence="10">
    <location>
        <begin position="230"/>
        <end position="280"/>
    </location>
</feature>
<dbReference type="Pfam" id="PF04433">
    <property type="entry name" value="SWIRM"/>
    <property type="match status" value="1"/>
</dbReference>
<dbReference type="OrthoDB" id="118550at2759"/>
<feature type="domain" description="Myb-like" evidence="8">
    <location>
        <begin position="235"/>
        <end position="276"/>
    </location>
</feature>
<protein>
    <submittedName>
        <fullName evidence="11">Putative transcription factor MYB/SANT family</fullName>
    </submittedName>
</protein>
<keyword evidence="6" id="KW-0175">Coiled coil</keyword>
<proteinExistence type="predicted"/>
<evidence type="ECO:0000256" key="5">
    <source>
        <dbReference type="ARBA" id="ARBA00023242"/>
    </source>
</evidence>
<sequence>MTTKSIQELLNLLNPPPSSSPAVKPEIPATPATGARPPPPPPTTSDADTIFIPSYSSWFSFDRIYQTERRSLPEFFNSRSPAKNPNLYKYYRNHIIKHYRSNPGRRLTFTDVRKTLVGDVGSIHRVFNFLEAWGLINYAPSIKSLKWEEKDAKSAAAHGGAQSPKPGPKDASAPNKDKKRTCNGCKSLCSIACFVSEKYDMTLCARCYVRGNYQIGVNSSDFRRVEINEETGDGWADRDTLHLLEALMHYGDDWGKVAQHVGRSEKECVAHFLKLPFADKPIDDLDSEKLDGSGVSPLKEGNGDDEVGLESKRMRLTPLADASNPIMAQTAFLSALAGVKAAEAAARAAVTTLCEADYETSRMSVGPQGMSGGVAVSDGDTEARLNAMGGAFVDANSELEKEGLGVERAISGITEVQMKEIQDRIVRFEELDLQLEKEKQQLEQMKSMLFVDQLTLLSHKRSAPKTKS</sequence>
<evidence type="ECO:0000256" key="4">
    <source>
        <dbReference type="ARBA" id="ARBA00023163"/>
    </source>
</evidence>
<dbReference type="AlphaFoldDB" id="A0A2P6Q2S6"/>
<name>A0A2P6Q2S6_ROSCH</name>
<dbReference type="Gramene" id="PRQ28471">
    <property type="protein sequence ID" value="PRQ28471"/>
    <property type="gene ID" value="RchiOBHm_Chr5g0003401"/>
</dbReference>
<dbReference type="FunFam" id="1.10.10.10:FF:000020">
    <property type="entry name" value="SWI/SNF complex subunit SMARCC2 isoform c"/>
    <property type="match status" value="1"/>
</dbReference>
<feature type="region of interest" description="Disordered" evidence="7">
    <location>
        <begin position="1"/>
        <end position="46"/>
    </location>
</feature>
<keyword evidence="2" id="KW-0805">Transcription regulation</keyword>
<evidence type="ECO:0000259" key="8">
    <source>
        <dbReference type="PROSITE" id="PS50090"/>
    </source>
</evidence>
<dbReference type="InterPro" id="IPR009057">
    <property type="entry name" value="Homeodomain-like_sf"/>
</dbReference>
<evidence type="ECO:0000259" key="9">
    <source>
        <dbReference type="PROSITE" id="PS50934"/>
    </source>
</evidence>
<dbReference type="STRING" id="74649.A0A2P6Q2S6"/>
<dbReference type="CDD" id="cd00167">
    <property type="entry name" value="SANT"/>
    <property type="match status" value="1"/>
</dbReference>
<dbReference type="PROSITE" id="PS50090">
    <property type="entry name" value="MYB_LIKE"/>
    <property type="match status" value="1"/>
</dbReference>
<keyword evidence="3" id="KW-0238">DNA-binding</keyword>
<feature type="region of interest" description="Disordered" evidence="7">
    <location>
        <begin position="154"/>
        <end position="179"/>
    </location>
</feature>
<dbReference type="PROSITE" id="PS51293">
    <property type="entry name" value="SANT"/>
    <property type="match status" value="1"/>
</dbReference>
<evidence type="ECO:0000313" key="12">
    <source>
        <dbReference type="Proteomes" id="UP000238479"/>
    </source>
</evidence>
<dbReference type="InterPro" id="IPR032451">
    <property type="entry name" value="SMARCC_C"/>
</dbReference>
<gene>
    <name evidence="11" type="ORF">RchiOBHm_Chr5g0003401</name>
</gene>
<dbReference type="GO" id="GO:0005634">
    <property type="term" value="C:nucleus"/>
    <property type="evidence" value="ECO:0007669"/>
    <property type="project" value="EnsemblPlants"/>
</dbReference>
<dbReference type="Pfam" id="PF00249">
    <property type="entry name" value="Myb_DNA-binding"/>
    <property type="match status" value="1"/>
</dbReference>
<reference evidence="11 12" key="1">
    <citation type="journal article" date="2018" name="Nat. Genet.">
        <title>The Rosa genome provides new insights in the design of modern roses.</title>
        <authorList>
            <person name="Bendahmane M."/>
        </authorList>
    </citation>
    <scope>NUCLEOTIDE SEQUENCE [LARGE SCALE GENOMIC DNA]</scope>
    <source>
        <strain evidence="12">cv. Old Blush</strain>
    </source>
</reference>
<evidence type="ECO:0000256" key="6">
    <source>
        <dbReference type="SAM" id="Coils"/>
    </source>
</evidence>
<evidence type="ECO:0000259" key="10">
    <source>
        <dbReference type="PROSITE" id="PS51293"/>
    </source>
</evidence>
<dbReference type="Gene3D" id="1.10.10.60">
    <property type="entry name" value="Homeodomain-like"/>
    <property type="match status" value="1"/>
</dbReference>
<dbReference type="PANTHER" id="PTHR12802:SF44">
    <property type="entry name" value="SWI_SNF COMPLEX SUBUNIT SWI3B"/>
    <property type="match status" value="1"/>
</dbReference>
<feature type="coiled-coil region" evidence="6">
    <location>
        <begin position="418"/>
        <end position="448"/>
    </location>
</feature>
<feature type="domain" description="SWIRM" evidence="9">
    <location>
        <begin position="50"/>
        <end position="147"/>
    </location>
</feature>
<evidence type="ECO:0000256" key="3">
    <source>
        <dbReference type="ARBA" id="ARBA00023125"/>
    </source>
</evidence>
<accession>A0A2P6Q2S6</accession>
<organism evidence="11 12">
    <name type="scientific">Rosa chinensis</name>
    <name type="common">China rose</name>
    <dbReference type="NCBI Taxonomy" id="74649"/>
    <lineage>
        <taxon>Eukaryota</taxon>
        <taxon>Viridiplantae</taxon>
        <taxon>Streptophyta</taxon>
        <taxon>Embryophyta</taxon>
        <taxon>Tracheophyta</taxon>
        <taxon>Spermatophyta</taxon>
        <taxon>Magnoliopsida</taxon>
        <taxon>eudicotyledons</taxon>
        <taxon>Gunneridae</taxon>
        <taxon>Pentapetalae</taxon>
        <taxon>rosids</taxon>
        <taxon>fabids</taxon>
        <taxon>Rosales</taxon>
        <taxon>Rosaceae</taxon>
        <taxon>Rosoideae</taxon>
        <taxon>Rosoideae incertae sedis</taxon>
        <taxon>Rosa</taxon>
    </lineage>
</organism>
<evidence type="ECO:0000256" key="7">
    <source>
        <dbReference type="SAM" id="MobiDB-lite"/>
    </source>
</evidence>